<accession>A0A6I9RMF9</accession>
<dbReference type="GeneID" id="105050463"/>
<protein>
    <submittedName>
        <fullName evidence="3">Brefeldin A-inhibited guanine nucleotide-exchange protein 1</fullName>
    </submittedName>
</protein>
<reference evidence="3" key="1">
    <citation type="submission" date="2025-08" db="UniProtKB">
        <authorList>
            <consortium name="RefSeq"/>
        </authorList>
    </citation>
    <scope>IDENTIFICATION</scope>
</reference>
<dbReference type="OrthoDB" id="430364at2759"/>
<dbReference type="InParanoid" id="A0A6I9RMF9"/>
<dbReference type="KEGG" id="egu:105050463"/>
<feature type="domain" description="Mon2/Sec7/BIG1-like dimerisation and cyclophilin-binding" evidence="1">
    <location>
        <begin position="50"/>
        <end position="126"/>
    </location>
</feature>
<evidence type="ECO:0000313" key="2">
    <source>
        <dbReference type="Proteomes" id="UP000504607"/>
    </source>
</evidence>
<sequence length="180" mass="19474">MASFHSSLETQVRFIHGRSDLTSAGVRHGLHPARGGTSLAGRVLSPILDKIFNNAAWRKHSNLVSACKAAFYRLDAVTDSNNSPSSPLRGFSPSDADTVLRPLALAIDTASTKVAESALDTVQKLFFLGLMALILGEIDNRSDDDEDRPLHSTSSVVGFICGCGGLISFFDREIPNKFRR</sequence>
<keyword evidence="2" id="KW-1185">Reference proteome</keyword>
<proteinExistence type="predicted"/>
<gene>
    <name evidence="3" type="primary">LOC105050463</name>
</gene>
<evidence type="ECO:0000259" key="1">
    <source>
        <dbReference type="Pfam" id="PF16213"/>
    </source>
</evidence>
<organism evidence="2 3">
    <name type="scientific">Elaeis guineensis var. tenera</name>
    <name type="common">Oil palm</name>
    <dbReference type="NCBI Taxonomy" id="51953"/>
    <lineage>
        <taxon>Eukaryota</taxon>
        <taxon>Viridiplantae</taxon>
        <taxon>Streptophyta</taxon>
        <taxon>Embryophyta</taxon>
        <taxon>Tracheophyta</taxon>
        <taxon>Spermatophyta</taxon>
        <taxon>Magnoliopsida</taxon>
        <taxon>Liliopsida</taxon>
        <taxon>Arecaceae</taxon>
        <taxon>Arecoideae</taxon>
        <taxon>Cocoseae</taxon>
        <taxon>Elaeidinae</taxon>
        <taxon>Elaeis</taxon>
    </lineage>
</organism>
<dbReference type="InterPro" id="IPR032629">
    <property type="entry name" value="DCB_dom"/>
</dbReference>
<dbReference type="AlphaFoldDB" id="A0A6I9RMF9"/>
<dbReference type="Pfam" id="PF16213">
    <property type="entry name" value="DCB"/>
    <property type="match status" value="1"/>
</dbReference>
<evidence type="ECO:0000313" key="3">
    <source>
        <dbReference type="RefSeq" id="XP_010928790.1"/>
    </source>
</evidence>
<dbReference type="Proteomes" id="UP000504607">
    <property type="component" value="Chromosome 8"/>
</dbReference>
<dbReference type="RefSeq" id="XP_010928790.1">
    <property type="nucleotide sequence ID" value="XM_010930488.3"/>
</dbReference>
<name>A0A6I9RMF9_ELAGV</name>